<feature type="signal peptide" evidence="1">
    <location>
        <begin position="1"/>
        <end position="23"/>
    </location>
</feature>
<keyword evidence="3" id="KW-1185">Reference proteome</keyword>
<dbReference type="EMBL" id="BSYO01000016">
    <property type="protein sequence ID" value="GMH16377.1"/>
    <property type="molecule type" value="Genomic_DNA"/>
</dbReference>
<proteinExistence type="predicted"/>
<gene>
    <name evidence="2" type="ORF">Nepgr_018218</name>
</gene>
<reference evidence="2" key="1">
    <citation type="submission" date="2023-05" db="EMBL/GenBank/DDBJ databases">
        <title>Nepenthes gracilis genome sequencing.</title>
        <authorList>
            <person name="Fukushima K."/>
        </authorList>
    </citation>
    <scope>NUCLEOTIDE SEQUENCE</scope>
    <source>
        <strain evidence="2">SING2019-196</strain>
    </source>
</reference>
<comment type="caution">
    <text evidence="2">The sequence shown here is derived from an EMBL/GenBank/DDBJ whole genome shotgun (WGS) entry which is preliminary data.</text>
</comment>
<organism evidence="2 3">
    <name type="scientific">Nepenthes gracilis</name>
    <name type="common">Slender pitcher plant</name>
    <dbReference type="NCBI Taxonomy" id="150966"/>
    <lineage>
        <taxon>Eukaryota</taxon>
        <taxon>Viridiplantae</taxon>
        <taxon>Streptophyta</taxon>
        <taxon>Embryophyta</taxon>
        <taxon>Tracheophyta</taxon>
        <taxon>Spermatophyta</taxon>
        <taxon>Magnoliopsida</taxon>
        <taxon>eudicotyledons</taxon>
        <taxon>Gunneridae</taxon>
        <taxon>Pentapetalae</taxon>
        <taxon>Caryophyllales</taxon>
        <taxon>Nepenthaceae</taxon>
        <taxon>Nepenthes</taxon>
    </lineage>
</organism>
<protein>
    <recommendedName>
        <fullName evidence="4">HMA domain-containing protein</fullName>
    </recommendedName>
</protein>
<evidence type="ECO:0000256" key="1">
    <source>
        <dbReference type="SAM" id="SignalP"/>
    </source>
</evidence>
<name>A0AAD3XSW1_NEPGR</name>
<sequence length="73" mass="8067">METATLSWGYSAFLVALFVSTSCYSHGAVKTVEVIGSVECVDCLQRNVKEIHAFNGEMVTMNIMSSPLSFKYH</sequence>
<evidence type="ECO:0000313" key="3">
    <source>
        <dbReference type="Proteomes" id="UP001279734"/>
    </source>
</evidence>
<feature type="chain" id="PRO_5042278036" description="HMA domain-containing protein" evidence="1">
    <location>
        <begin position="24"/>
        <end position="73"/>
    </location>
</feature>
<accession>A0AAD3XSW1</accession>
<keyword evidence="1" id="KW-0732">Signal</keyword>
<dbReference type="Proteomes" id="UP001279734">
    <property type="component" value="Unassembled WGS sequence"/>
</dbReference>
<evidence type="ECO:0000313" key="2">
    <source>
        <dbReference type="EMBL" id="GMH16377.1"/>
    </source>
</evidence>
<dbReference type="AlphaFoldDB" id="A0AAD3XSW1"/>
<evidence type="ECO:0008006" key="4">
    <source>
        <dbReference type="Google" id="ProtNLM"/>
    </source>
</evidence>